<dbReference type="PANTHER" id="PTHR20275">
    <property type="entry name" value="NAD KINASE"/>
    <property type="match status" value="1"/>
</dbReference>
<dbReference type="InterPro" id="IPR002504">
    <property type="entry name" value="NADK"/>
</dbReference>
<dbReference type="AlphaFoldDB" id="K1TQ00"/>
<name>K1TQ00_9ZZZZ</name>
<keyword evidence="1" id="KW-0418">Kinase</keyword>
<evidence type="ECO:0000313" key="1">
    <source>
        <dbReference type="EMBL" id="EKC61366.1"/>
    </source>
</evidence>
<dbReference type="Pfam" id="PF01513">
    <property type="entry name" value="NAD_kinase"/>
    <property type="match status" value="1"/>
</dbReference>
<feature type="non-terminal residue" evidence="1">
    <location>
        <position position="140"/>
    </location>
</feature>
<dbReference type="InterPro" id="IPR017438">
    <property type="entry name" value="ATP-NAD_kinase_N"/>
</dbReference>
<protein>
    <submittedName>
        <fullName evidence="1">ATP-NAD/AcoX kinase</fullName>
        <ecNumber evidence="1">2.7.1.-</ecNumber>
    </submittedName>
</protein>
<gene>
    <name evidence="1" type="ORF">LEA_12390</name>
</gene>
<dbReference type="GO" id="GO:0006741">
    <property type="term" value="P:NADP+ biosynthetic process"/>
    <property type="evidence" value="ECO:0007669"/>
    <property type="project" value="InterPro"/>
</dbReference>
<keyword evidence="1" id="KW-0808">Transferase</keyword>
<comment type="caution">
    <text evidence="1">The sequence shown here is derived from an EMBL/GenBank/DDBJ whole genome shotgun (WGS) entry which is preliminary data.</text>
</comment>
<reference evidence="1" key="1">
    <citation type="journal article" date="2013" name="Environ. Microbiol.">
        <title>Microbiota from the distal guts of lean and obese adolescents exhibit partial functional redundancy besides clear differences in community structure.</title>
        <authorList>
            <person name="Ferrer M."/>
            <person name="Ruiz A."/>
            <person name="Lanza F."/>
            <person name="Haange S.B."/>
            <person name="Oberbach A."/>
            <person name="Till H."/>
            <person name="Bargiela R."/>
            <person name="Campoy C."/>
            <person name="Segura M.T."/>
            <person name="Richter M."/>
            <person name="von Bergen M."/>
            <person name="Seifert J."/>
            <person name="Suarez A."/>
        </authorList>
    </citation>
    <scope>NUCLEOTIDE SEQUENCE</scope>
</reference>
<dbReference type="PANTHER" id="PTHR20275:SF0">
    <property type="entry name" value="NAD KINASE"/>
    <property type="match status" value="1"/>
</dbReference>
<organism evidence="1">
    <name type="scientific">human gut metagenome</name>
    <dbReference type="NCBI Taxonomy" id="408170"/>
    <lineage>
        <taxon>unclassified sequences</taxon>
        <taxon>metagenomes</taxon>
        <taxon>organismal metagenomes</taxon>
    </lineage>
</organism>
<dbReference type="GO" id="GO:0003951">
    <property type="term" value="F:NAD+ kinase activity"/>
    <property type="evidence" value="ECO:0007669"/>
    <property type="project" value="InterPro"/>
</dbReference>
<dbReference type="Gene3D" id="3.40.50.10330">
    <property type="entry name" value="Probable inorganic polyphosphate/atp-NAD kinase, domain 1"/>
    <property type="match status" value="1"/>
</dbReference>
<dbReference type="SUPFAM" id="SSF111331">
    <property type="entry name" value="NAD kinase/diacylglycerol kinase-like"/>
    <property type="match status" value="1"/>
</dbReference>
<dbReference type="InterPro" id="IPR016064">
    <property type="entry name" value="NAD/diacylglycerol_kinase_sf"/>
</dbReference>
<proteinExistence type="predicted"/>
<accession>K1TQ00</accession>
<dbReference type="EMBL" id="AJWY01008382">
    <property type="protein sequence ID" value="EKC61366.1"/>
    <property type="molecule type" value="Genomic_DNA"/>
</dbReference>
<dbReference type="EC" id="2.7.1.-" evidence="1"/>
<sequence length="140" mass="15434">MKKTALQIKYQIILIKKGGSCVVLNNVDTATGQYRVILEEQVPGNLECVITIGGDGTLLHAAKDLEKLDVIFIGVNKGTLGFLAEISPEEMESSIDRLLNDRFNVESRMMLCGQVIRNNEVVYKSNVLNDIVIHRGGDMA</sequence>